<keyword evidence="1" id="KW-0812">Transmembrane</keyword>
<evidence type="ECO:0000259" key="4">
    <source>
        <dbReference type="PROSITE" id="PS50924"/>
    </source>
</evidence>
<dbReference type="PROSITE" id="PS50887">
    <property type="entry name" value="GGDEF"/>
    <property type="match status" value="1"/>
</dbReference>
<dbReference type="Pfam" id="PF00990">
    <property type="entry name" value="GGDEF"/>
    <property type="match status" value="1"/>
</dbReference>
<evidence type="ECO:0000256" key="1">
    <source>
        <dbReference type="PROSITE-ProRule" id="PRU00244"/>
    </source>
</evidence>
<dbReference type="STRING" id="640513.Entas_2327"/>
<evidence type="ECO:0000313" key="6">
    <source>
        <dbReference type="Proteomes" id="UP000255163"/>
    </source>
</evidence>
<dbReference type="GO" id="GO:0016020">
    <property type="term" value="C:membrane"/>
    <property type="evidence" value="ECO:0007669"/>
    <property type="project" value="UniProtKB-UniRule"/>
</dbReference>
<dbReference type="PROSITE" id="PS50924">
    <property type="entry name" value="MHYT"/>
    <property type="match status" value="1"/>
</dbReference>
<dbReference type="SUPFAM" id="SSF55073">
    <property type="entry name" value="Nucleotide cyclase"/>
    <property type="match status" value="1"/>
</dbReference>
<keyword evidence="5" id="KW-0378">Hydrolase</keyword>
<dbReference type="SMART" id="SM00267">
    <property type="entry name" value="GGDEF"/>
    <property type="match status" value="1"/>
</dbReference>
<dbReference type="CDD" id="cd01948">
    <property type="entry name" value="EAL"/>
    <property type="match status" value="1"/>
</dbReference>
<dbReference type="NCBIfam" id="TIGR00254">
    <property type="entry name" value="GGDEF"/>
    <property type="match status" value="1"/>
</dbReference>
<dbReference type="Gene3D" id="3.20.20.450">
    <property type="entry name" value="EAL domain"/>
    <property type="match status" value="1"/>
</dbReference>
<dbReference type="SUPFAM" id="SSF141868">
    <property type="entry name" value="EAL domain-like"/>
    <property type="match status" value="1"/>
</dbReference>
<dbReference type="Pfam" id="PF03707">
    <property type="entry name" value="MHYT"/>
    <property type="match status" value="3"/>
</dbReference>
<feature type="domain" description="MHYT" evidence="4">
    <location>
        <begin position="9"/>
        <end position="209"/>
    </location>
</feature>
<name>A0A376F8Z8_ENTAS</name>
<keyword evidence="1" id="KW-0472">Membrane</keyword>
<proteinExistence type="predicted"/>
<dbReference type="InterPro" id="IPR029787">
    <property type="entry name" value="Nucleotide_cyclase"/>
</dbReference>
<dbReference type="EMBL" id="UFYI01000007">
    <property type="protein sequence ID" value="STD20758.1"/>
    <property type="molecule type" value="Genomic_DNA"/>
</dbReference>
<keyword evidence="1" id="KW-1133">Transmembrane helix</keyword>
<feature type="transmembrane region" description="Helical" evidence="1">
    <location>
        <begin position="85"/>
        <end position="105"/>
    </location>
</feature>
<accession>A0A376F8Z8</accession>
<dbReference type="EC" id="3.1.4.52" evidence="5"/>
<evidence type="ECO:0000313" key="5">
    <source>
        <dbReference type="EMBL" id="STD20758.1"/>
    </source>
</evidence>
<dbReference type="Gene3D" id="3.30.70.270">
    <property type="match status" value="1"/>
</dbReference>
<dbReference type="GO" id="GO:0071111">
    <property type="term" value="F:cyclic-guanylate-specific phosphodiesterase activity"/>
    <property type="evidence" value="ECO:0007669"/>
    <property type="project" value="UniProtKB-EC"/>
</dbReference>
<feature type="domain" description="GGDEF" evidence="3">
    <location>
        <begin position="299"/>
        <end position="431"/>
    </location>
</feature>
<feature type="transmembrane region" description="Helical" evidence="1">
    <location>
        <begin position="50"/>
        <end position="73"/>
    </location>
</feature>
<feature type="transmembrane region" description="Helical" evidence="1">
    <location>
        <begin position="117"/>
        <end position="139"/>
    </location>
</feature>
<dbReference type="InterPro" id="IPR043128">
    <property type="entry name" value="Rev_trsase/Diguanyl_cyclase"/>
</dbReference>
<dbReference type="Pfam" id="PF00563">
    <property type="entry name" value="EAL"/>
    <property type="match status" value="1"/>
</dbReference>
<dbReference type="InterPro" id="IPR050706">
    <property type="entry name" value="Cyclic-di-GMP_PDE-like"/>
</dbReference>
<evidence type="ECO:0000259" key="2">
    <source>
        <dbReference type="PROSITE" id="PS50883"/>
    </source>
</evidence>
<dbReference type="PANTHER" id="PTHR33121:SF70">
    <property type="entry name" value="SIGNALING PROTEIN YKOW"/>
    <property type="match status" value="1"/>
</dbReference>
<reference evidence="5 6" key="1">
    <citation type="submission" date="2018-06" db="EMBL/GenBank/DDBJ databases">
        <authorList>
            <consortium name="Pathogen Informatics"/>
            <person name="Doyle S."/>
        </authorList>
    </citation>
    <scope>NUCLEOTIDE SEQUENCE [LARGE SCALE GENOMIC DNA]</scope>
    <source>
        <strain evidence="5 6">NCTC12123</strain>
    </source>
</reference>
<dbReference type="AlphaFoldDB" id="A0A376F8Z8"/>
<feature type="domain" description="EAL" evidence="2">
    <location>
        <begin position="440"/>
        <end position="694"/>
    </location>
</feature>
<evidence type="ECO:0000259" key="3">
    <source>
        <dbReference type="PROSITE" id="PS50887"/>
    </source>
</evidence>
<gene>
    <name evidence="5" type="primary">yciR_1</name>
    <name evidence="5" type="ORF">NCTC12123_02273</name>
</gene>
<organism evidence="5 6">
    <name type="scientific">Enterobacter asburiae</name>
    <dbReference type="NCBI Taxonomy" id="61645"/>
    <lineage>
        <taxon>Bacteria</taxon>
        <taxon>Pseudomonadati</taxon>
        <taxon>Pseudomonadota</taxon>
        <taxon>Gammaproteobacteria</taxon>
        <taxon>Enterobacterales</taxon>
        <taxon>Enterobacteriaceae</taxon>
        <taxon>Enterobacter</taxon>
        <taxon>Enterobacter cloacae complex</taxon>
    </lineage>
</organism>
<feature type="transmembrane region" description="Helical" evidence="1">
    <location>
        <begin position="181"/>
        <end position="202"/>
    </location>
</feature>
<dbReference type="SMART" id="SM00052">
    <property type="entry name" value="EAL"/>
    <property type="match status" value="1"/>
</dbReference>
<dbReference type="InterPro" id="IPR001633">
    <property type="entry name" value="EAL_dom"/>
</dbReference>
<sequence>MTLSGVGLHNAQYIVGPCVNRYLLSGGVYRLLCGAGQRRKDPLSSRKAALFWRIAGGVTLGIGIWSMHFIGMLSMQMPMMMSYDLWLTLASLGVAVIASATALNIAVAGKKLSPFRLIFATAILSAGVVSMHYIGMAALMLDGSIIWDRRIVGLSVVIAVVASGTALWLAFRLRDKHKGVFINRILAAFVMGAAICAMHYTGMSAAQFQEMAHTLPGGIGELGLSIWVSVTTLCLLGVMLIISLIDSHRRTSRLTDNLQQLNRQLELQARFDALTGLANRHQMDLRMQDCLRSALLSKKPFAVIFLDVDHFKRVNDTWGHSVGDELLIAVAQRITARLTREMTLARLGGDAFILLVPECDDDRLNALVTALLEDVRRPLSVCGHTLSTTISAGVSLYPQDGETLHELKLKADAALHRVKEEGRNGWAIYRAEMSTAIPAKPGFLQELSQALERDQFELWYQPTWHAGEKTIHGFEALLRWRHPEQGVVLPNLFIPSLEQTSLIIPVGNWAIEAACRQLHFWTEQGFSQWTLSLNLSPIQFEQPDIFQIISSMLEKYSLSPSRLILEVTESTALKNLDRSIELLNAFNHAGIVVSIDDFGTGYSNLLMLSVLPAKELKIDRSFVTSMLENEKSYKLVETIISIARTMEMNVVAEGIETEEQQAVLTRLGCDYLQGYLFSRPLPAEQVPWLLLQMNSDKQIIPINKIQTDPAFISQKNHA</sequence>
<dbReference type="Proteomes" id="UP000255163">
    <property type="component" value="Unassembled WGS sequence"/>
</dbReference>
<dbReference type="InterPro" id="IPR005330">
    <property type="entry name" value="MHYT_dom"/>
</dbReference>
<feature type="transmembrane region" description="Helical" evidence="1">
    <location>
        <begin position="222"/>
        <end position="245"/>
    </location>
</feature>
<dbReference type="CDD" id="cd01949">
    <property type="entry name" value="GGDEF"/>
    <property type="match status" value="1"/>
</dbReference>
<dbReference type="PROSITE" id="PS50883">
    <property type="entry name" value="EAL"/>
    <property type="match status" value="1"/>
</dbReference>
<protein>
    <submittedName>
        <fullName evidence="5">Protein YciR</fullName>
        <ecNumber evidence="5">3.1.4.52</ecNumber>
    </submittedName>
</protein>
<dbReference type="PANTHER" id="PTHR33121">
    <property type="entry name" value="CYCLIC DI-GMP PHOSPHODIESTERASE PDEF"/>
    <property type="match status" value="1"/>
</dbReference>
<dbReference type="InterPro" id="IPR035919">
    <property type="entry name" value="EAL_sf"/>
</dbReference>
<dbReference type="InterPro" id="IPR000160">
    <property type="entry name" value="GGDEF_dom"/>
</dbReference>
<feature type="transmembrane region" description="Helical" evidence="1">
    <location>
        <begin position="151"/>
        <end position="169"/>
    </location>
</feature>